<accession>Q0P169</accession>
<dbReference type="Pfam" id="PF03108">
    <property type="entry name" value="DBD_Tnp_Mut"/>
    <property type="match status" value="1"/>
</dbReference>
<dbReference type="AlphaFoldDB" id="Q0P169"/>
<evidence type="ECO:0000259" key="1">
    <source>
        <dbReference type="Pfam" id="PF03108"/>
    </source>
</evidence>
<gene>
    <name evidence="2" type="ORF">TQR14A11.7</name>
</gene>
<proteinExistence type="predicted"/>
<dbReference type="EMBL" id="DQ011604">
    <property type="protein sequence ID" value="AAZ06221.1"/>
    <property type="molecule type" value="Genomic_DNA"/>
</dbReference>
<organism evidence="2">
    <name type="scientific">Oryza sativa subsp. indica</name>
    <name type="common">Rice</name>
    <dbReference type="NCBI Taxonomy" id="39946"/>
    <lineage>
        <taxon>Eukaryota</taxon>
        <taxon>Viridiplantae</taxon>
        <taxon>Streptophyta</taxon>
        <taxon>Embryophyta</taxon>
        <taxon>Tracheophyta</taxon>
        <taxon>Spermatophyta</taxon>
        <taxon>Magnoliopsida</taxon>
        <taxon>Liliopsida</taxon>
        <taxon>Poales</taxon>
        <taxon>Poaceae</taxon>
        <taxon>BOP clade</taxon>
        <taxon>Oryzoideae</taxon>
        <taxon>Oryzeae</taxon>
        <taxon>Oryzinae</taxon>
        <taxon>Oryza</taxon>
        <taxon>Oryza sativa</taxon>
    </lineage>
</organism>
<name>Q0P169_ORYSI</name>
<protein>
    <submittedName>
        <fullName evidence="2">Putative mutator protein</fullName>
    </submittedName>
</protein>
<dbReference type="EMBL" id="DQ011607">
    <property type="protein sequence ID" value="AAZ06251.1"/>
    <property type="molecule type" value="Genomic_DNA"/>
</dbReference>
<reference evidence="2" key="1">
    <citation type="journal article" date="2006" name="Nature">
        <title>Sub1A is an ethylene-response-factor-like gene that confers submergence tolerance to rice.</title>
        <authorList>
            <person name="Xu K."/>
            <person name="Xu X."/>
            <person name="Fukao T."/>
            <person name="Canlas P."/>
            <person name="Maghirang-Rodriguez R."/>
            <person name="Heuer S."/>
            <person name="Ismail A.M."/>
            <person name="Bailey-Serres J."/>
            <person name="Ronald P.C."/>
            <person name="Mackill D.J."/>
        </authorList>
    </citation>
    <scope>NUCLEOTIDE SEQUENCE</scope>
</reference>
<evidence type="ECO:0000313" key="2">
    <source>
        <dbReference type="EMBL" id="AAZ06251.1"/>
    </source>
</evidence>
<feature type="domain" description="Transposase MuDR plant" evidence="1">
    <location>
        <begin position="239"/>
        <end position="299"/>
    </location>
</feature>
<dbReference type="InterPro" id="IPR004332">
    <property type="entry name" value="Transposase_MuDR"/>
</dbReference>
<sequence length="355" mass="39970">MGDDHNFPIVQYADETLFYVKACGKELFVLKALLQTFAQGHGLSANSYGAEDGRTAPTALAQSLASVAAQVFPTPMWHGLSANCLGTELFNLSARPVGVEVEEDVDIGEKRHRDVEDGEIEKDISDGVMDVNQADVEDGYLLADEIYTCEECEEAMIFNGLNPKLLYADLDNEVDESTSNSDDDRPVGKMSEEERIVFEKIIGRNPEITQYEDLSNGRLAVADNDPQYDGAFDAMGEESRKGLEFRSMDELIIWLQSYSIRVHRPFHVKESNASVKYTVACLDRYCEWQIRARKSAGEKSRTVDGVHRRVFGHASWIFGQSVEAFKHLRPMLAIDGTFLTERENTSNWEWFINIV</sequence>